<keyword evidence="5" id="KW-0690">Ribosome biogenesis</keyword>
<evidence type="ECO:0000256" key="5">
    <source>
        <dbReference type="ARBA" id="ARBA00022517"/>
    </source>
</evidence>
<reference evidence="10" key="1">
    <citation type="submission" date="2016-03" db="EMBL/GenBank/DDBJ databases">
        <authorList>
            <person name="Devillers Hugo."/>
        </authorList>
    </citation>
    <scope>NUCLEOTIDE SEQUENCE [LARGE SCALE GENOMIC DNA]</scope>
</reference>
<organism evidence="9 10">
    <name type="scientific">Lachancea nothofagi CBS 11611</name>
    <dbReference type="NCBI Taxonomy" id="1266666"/>
    <lineage>
        <taxon>Eukaryota</taxon>
        <taxon>Fungi</taxon>
        <taxon>Dikarya</taxon>
        <taxon>Ascomycota</taxon>
        <taxon>Saccharomycotina</taxon>
        <taxon>Saccharomycetes</taxon>
        <taxon>Saccharomycetales</taxon>
        <taxon>Saccharomycetaceae</taxon>
        <taxon>Lachancea</taxon>
    </lineage>
</organism>
<evidence type="ECO:0000256" key="7">
    <source>
        <dbReference type="ARBA" id="ARBA00025083"/>
    </source>
</evidence>
<evidence type="ECO:0000256" key="1">
    <source>
        <dbReference type="ARBA" id="ARBA00004604"/>
    </source>
</evidence>
<dbReference type="AlphaFoldDB" id="A0A1G4KJ17"/>
<dbReference type="GO" id="GO:0000462">
    <property type="term" value="P:maturation of SSU-rRNA from tricistronic rRNA transcript (SSU-rRNA, 5.8S rRNA, LSU-rRNA)"/>
    <property type="evidence" value="ECO:0007669"/>
    <property type="project" value="InterPro"/>
</dbReference>
<dbReference type="EMBL" id="LT598453">
    <property type="protein sequence ID" value="SCV04452.1"/>
    <property type="molecule type" value="Genomic_DNA"/>
</dbReference>
<dbReference type="GO" id="GO:0005730">
    <property type="term" value="C:nucleolus"/>
    <property type="evidence" value="ECO:0007669"/>
    <property type="project" value="UniProtKB-SubCell"/>
</dbReference>
<dbReference type="GO" id="GO:0030686">
    <property type="term" value="C:90S preribosome"/>
    <property type="evidence" value="ECO:0007669"/>
    <property type="project" value="InterPro"/>
</dbReference>
<comment type="similarity">
    <text evidence="2">Belongs to the SLX9 family.</text>
</comment>
<proteinExistence type="inferred from homology"/>
<gene>
    <name evidence="9" type="ORF">LANO_0G10286G</name>
</gene>
<protein>
    <recommendedName>
        <fullName evidence="4">Ribosome biogenesis protein SLX9</fullName>
    </recommendedName>
</protein>
<evidence type="ECO:0000256" key="6">
    <source>
        <dbReference type="ARBA" id="ARBA00023242"/>
    </source>
</evidence>
<feature type="compositionally biased region" description="Polar residues" evidence="8">
    <location>
        <begin position="122"/>
        <end position="152"/>
    </location>
</feature>
<evidence type="ECO:0000313" key="9">
    <source>
        <dbReference type="EMBL" id="SCV04452.1"/>
    </source>
</evidence>
<keyword evidence="6" id="KW-0539">Nucleus</keyword>
<dbReference type="Pfam" id="PF15341">
    <property type="entry name" value="SLX9"/>
    <property type="match status" value="1"/>
</dbReference>
<evidence type="ECO:0000256" key="2">
    <source>
        <dbReference type="ARBA" id="ARBA00011022"/>
    </source>
</evidence>
<evidence type="ECO:0000256" key="3">
    <source>
        <dbReference type="ARBA" id="ARBA00011523"/>
    </source>
</evidence>
<comment type="subunit">
    <text evidence="3">Interacts with the 35S, 23S and 20S pre-rRNAs and with the U3 snoRNA.</text>
</comment>
<accession>A0A1G4KJ17</accession>
<evidence type="ECO:0000256" key="8">
    <source>
        <dbReference type="SAM" id="MobiDB-lite"/>
    </source>
</evidence>
<dbReference type="OrthoDB" id="4068648at2759"/>
<comment type="subcellular location">
    <subcellularLocation>
        <location evidence="1">Nucleus</location>
        <location evidence="1">Nucleolus</location>
    </subcellularLocation>
</comment>
<name>A0A1G4KJ17_9SACH</name>
<dbReference type="Proteomes" id="UP000189911">
    <property type="component" value="Chromosome G"/>
</dbReference>
<comment type="function">
    <text evidence="7">Involved in ribosome biogenesis. Required for normal pre-rRNA processing in internal transcribed spacer 1 (ITS1). May be involved in the movements of the replication forks.</text>
</comment>
<dbReference type="GO" id="GO:0030688">
    <property type="term" value="C:preribosome, small subunit precursor"/>
    <property type="evidence" value="ECO:0007669"/>
    <property type="project" value="InterPro"/>
</dbReference>
<sequence length="202" mass="22948">MVAKKRTQLRTKAALRLGQSKEDNEIEVEQLNLPEDPKAFLHQARESKKDKILSKSQSFLSKLHERTSLNGAISKSALRRRKRKQRDQLKPRMEDLLVSLEQDGVQEATADSDENGDGNDNKLPQNSTASVSSRVTRITTPNLPLESGSVSVKRNQPNIRNQRGAKQLAQNESDRFQTVLQNKQFQQNPFAALKEVIKMQKY</sequence>
<dbReference type="InterPro" id="IPR028160">
    <property type="entry name" value="Slx9-like"/>
</dbReference>
<evidence type="ECO:0000313" key="10">
    <source>
        <dbReference type="Proteomes" id="UP000189911"/>
    </source>
</evidence>
<keyword evidence="10" id="KW-1185">Reference proteome</keyword>
<feature type="compositionally biased region" description="Basic and acidic residues" evidence="8">
    <location>
        <begin position="86"/>
        <end position="95"/>
    </location>
</feature>
<feature type="region of interest" description="Disordered" evidence="8">
    <location>
        <begin position="71"/>
        <end position="152"/>
    </location>
</feature>
<evidence type="ECO:0000256" key="4">
    <source>
        <dbReference type="ARBA" id="ARBA00021321"/>
    </source>
</evidence>